<sequence>MLAHQQREAALCHQIDQRRCHEQGHRQQGDQHNHRNSGQHHQQRRQIVGRIVPAHAAQPVPETVEPARIAQHLLDGGNSGIPIEIGTGPGDDGNQHQGQQRQQDHPGNQAIGGCAPERVKQ</sequence>
<dbReference type="EMBL" id="VSSQ01029313">
    <property type="protein sequence ID" value="MPM79396.1"/>
    <property type="molecule type" value="Genomic_DNA"/>
</dbReference>
<evidence type="ECO:0000313" key="2">
    <source>
        <dbReference type="EMBL" id="MPM79396.1"/>
    </source>
</evidence>
<name>A0A645CQP6_9ZZZZ</name>
<reference evidence="2" key="1">
    <citation type="submission" date="2019-08" db="EMBL/GenBank/DDBJ databases">
        <authorList>
            <person name="Kucharzyk K."/>
            <person name="Murdoch R.W."/>
            <person name="Higgins S."/>
            <person name="Loffler F."/>
        </authorList>
    </citation>
    <scope>NUCLEOTIDE SEQUENCE</scope>
</reference>
<proteinExistence type="predicted"/>
<organism evidence="2">
    <name type="scientific">bioreactor metagenome</name>
    <dbReference type="NCBI Taxonomy" id="1076179"/>
    <lineage>
        <taxon>unclassified sequences</taxon>
        <taxon>metagenomes</taxon>
        <taxon>ecological metagenomes</taxon>
    </lineage>
</organism>
<comment type="caution">
    <text evidence="2">The sequence shown here is derived from an EMBL/GenBank/DDBJ whole genome shotgun (WGS) entry which is preliminary data.</text>
</comment>
<accession>A0A645CQP6</accession>
<feature type="region of interest" description="Disordered" evidence="1">
    <location>
        <begin position="73"/>
        <end position="121"/>
    </location>
</feature>
<evidence type="ECO:0000256" key="1">
    <source>
        <dbReference type="SAM" id="MobiDB-lite"/>
    </source>
</evidence>
<feature type="compositionally biased region" description="Basic residues" evidence="1">
    <location>
        <begin position="34"/>
        <end position="44"/>
    </location>
</feature>
<dbReference type="AlphaFoldDB" id="A0A645CQP6"/>
<feature type="compositionally biased region" description="Basic and acidic residues" evidence="1">
    <location>
        <begin position="18"/>
        <end position="33"/>
    </location>
</feature>
<feature type="region of interest" description="Disordered" evidence="1">
    <location>
        <begin position="18"/>
        <end position="50"/>
    </location>
</feature>
<feature type="compositionally biased region" description="Low complexity" evidence="1">
    <location>
        <begin position="95"/>
        <end position="109"/>
    </location>
</feature>
<protein>
    <submittedName>
        <fullName evidence="2">Uncharacterized protein</fullName>
    </submittedName>
</protein>
<gene>
    <name evidence="2" type="ORF">SDC9_126429</name>
</gene>